<name>A0A501WGT6_9BACT</name>
<evidence type="ECO:0000313" key="2">
    <source>
        <dbReference type="Proteomes" id="UP000316727"/>
    </source>
</evidence>
<evidence type="ECO:0000313" key="1">
    <source>
        <dbReference type="EMBL" id="TPE44786.1"/>
    </source>
</evidence>
<sequence>MRQQDKILRRESDEIRFRKIYTCSTKSEYLFFLVQVNLLRIIVNYKVIITIKKRKRWWSATSFPLRLKGRIYLGNNIGWGLLRLCIIRLATSHATQQQSCKKKYGRNFHELTQSWTYNSVCKFLNTLSLTSPPN</sequence>
<proteinExistence type="predicted"/>
<gene>
    <name evidence="1" type="ORF">FJM65_07125</name>
</gene>
<dbReference type="Proteomes" id="UP000316727">
    <property type="component" value="Unassembled WGS sequence"/>
</dbReference>
<keyword evidence="2" id="KW-1185">Reference proteome</keyword>
<comment type="caution">
    <text evidence="1">The sequence shown here is derived from an EMBL/GenBank/DDBJ whole genome shotgun (WGS) entry which is preliminary data.</text>
</comment>
<dbReference type="AlphaFoldDB" id="A0A501WGT6"/>
<dbReference type="EMBL" id="VFRQ01000003">
    <property type="protein sequence ID" value="TPE44786.1"/>
    <property type="molecule type" value="Genomic_DNA"/>
</dbReference>
<protein>
    <submittedName>
        <fullName evidence="1">Uncharacterized protein</fullName>
    </submittedName>
</protein>
<reference evidence="1 2" key="1">
    <citation type="submission" date="2019-06" db="EMBL/GenBank/DDBJ databases">
        <title>A novel bacterium of genus Pontibacter, isolated from marine sediment.</title>
        <authorList>
            <person name="Huang H."/>
            <person name="Mo K."/>
            <person name="Hu Y."/>
        </authorList>
    </citation>
    <scope>NUCLEOTIDE SEQUENCE [LARGE SCALE GENOMIC DNA]</scope>
    <source>
        <strain evidence="1 2">HB172049</strain>
    </source>
</reference>
<accession>A0A501WGT6</accession>
<organism evidence="1 2">
    <name type="scientific">Pontibacter mangrovi</name>
    <dbReference type="NCBI Taxonomy" id="2589816"/>
    <lineage>
        <taxon>Bacteria</taxon>
        <taxon>Pseudomonadati</taxon>
        <taxon>Bacteroidota</taxon>
        <taxon>Cytophagia</taxon>
        <taxon>Cytophagales</taxon>
        <taxon>Hymenobacteraceae</taxon>
        <taxon>Pontibacter</taxon>
    </lineage>
</organism>